<sequence>MRILFIIINAILITLNISCFHQNKTENNEKNLTKTNQQNKIEKIQLTEITRGINRNSILTPISKIAVYNGDSTKSAMLPSEWNNIARQAEALDLSKISDLQSPTTGRFSDQALSSTFIITSGGTSYTSATFDAGRPPKELEALYNAIVGSKGNRKK</sequence>
<name>A0A1B8ZS20_9FLAO</name>
<dbReference type="STRING" id="651561.BBI00_08620"/>
<reference evidence="2" key="1">
    <citation type="submission" date="2016-07" db="EMBL/GenBank/DDBJ databases">
        <authorList>
            <person name="Florea S."/>
            <person name="Webb J.S."/>
            <person name="Jaromczyk J."/>
            <person name="Schardl C.L."/>
        </authorList>
    </citation>
    <scope>NUCLEOTIDE SEQUENCE [LARGE SCALE GENOMIC DNA]</scope>
    <source>
        <strain evidence="2">CC-VM-7</strain>
    </source>
</reference>
<comment type="caution">
    <text evidence="1">The sequence shown here is derived from an EMBL/GenBank/DDBJ whole genome shotgun (WGS) entry which is preliminary data.</text>
</comment>
<dbReference type="Proteomes" id="UP000093432">
    <property type="component" value="Unassembled WGS sequence"/>
</dbReference>
<proteinExistence type="predicted"/>
<accession>A0A1B8ZS20</accession>
<evidence type="ECO:0000313" key="1">
    <source>
        <dbReference type="EMBL" id="OCA74390.1"/>
    </source>
</evidence>
<dbReference type="AlphaFoldDB" id="A0A1B8ZS20"/>
<organism evidence="1 2">
    <name type="scientific">Chryseobacterium arthrosphaerae</name>
    <dbReference type="NCBI Taxonomy" id="651561"/>
    <lineage>
        <taxon>Bacteria</taxon>
        <taxon>Pseudomonadati</taxon>
        <taxon>Bacteroidota</taxon>
        <taxon>Flavobacteriia</taxon>
        <taxon>Flavobacteriales</taxon>
        <taxon>Weeksellaceae</taxon>
        <taxon>Chryseobacterium group</taxon>
        <taxon>Chryseobacterium</taxon>
    </lineage>
</organism>
<gene>
    <name evidence="1" type="ORF">BBI00_08620</name>
</gene>
<protein>
    <submittedName>
        <fullName evidence="1">Uncharacterized protein</fullName>
    </submittedName>
</protein>
<dbReference type="EMBL" id="MAYG01000001">
    <property type="protein sequence ID" value="OCA74390.1"/>
    <property type="molecule type" value="Genomic_DNA"/>
</dbReference>
<evidence type="ECO:0000313" key="2">
    <source>
        <dbReference type="Proteomes" id="UP000093432"/>
    </source>
</evidence>